<protein>
    <submittedName>
        <fullName evidence="1">Uncharacterized protein</fullName>
    </submittedName>
</protein>
<dbReference type="EMBL" id="OOIL02002240">
    <property type="protein sequence ID" value="VFQ81711.1"/>
    <property type="molecule type" value="Genomic_DNA"/>
</dbReference>
<gene>
    <name evidence="1" type="ORF">CCAM_LOCUS23487</name>
</gene>
<dbReference type="Proteomes" id="UP000595140">
    <property type="component" value="Unassembled WGS sequence"/>
</dbReference>
<reference evidence="1 2" key="1">
    <citation type="submission" date="2018-04" db="EMBL/GenBank/DDBJ databases">
        <authorList>
            <person name="Vogel A."/>
        </authorList>
    </citation>
    <scope>NUCLEOTIDE SEQUENCE [LARGE SCALE GENOMIC DNA]</scope>
</reference>
<accession>A0A484LYR6</accession>
<dbReference type="AlphaFoldDB" id="A0A484LYR6"/>
<proteinExistence type="predicted"/>
<sequence>MMAHVQLHPQLFVKYLAAAGHLCVLHLPTTEQTANILTKPPVEMMTLENLYVNGIKECFYDPTINLPCEGAAMWEICIPACKKMLGGYASGCCSWDTPTKHCRCRWISNDDTC</sequence>
<evidence type="ECO:0000313" key="2">
    <source>
        <dbReference type="Proteomes" id="UP000595140"/>
    </source>
</evidence>
<evidence type="ECO:0000313" key="1">
    <source>
        <dbReference type="EMBL" id="VFQ81711.1"/>
    </source>
</evidence>
<name>A0A484LYR6_9ASTE</name>
<keyword evidence="2" id="KW-1185">Reference proteome</keyword>
<organism evidence="1 2">
    <name type="scientific">Cuscuta campestris</name>
    <dbReference type="NCBI Taxonomy" id="132261"/>
    <lineage>
        <taxon>Eukaryota</taxon>
        <taxon>Viridiplantae</taxon>
        <taxon>Streptophyta</taxon>
        <taxon>Embryophyta</taxon>
        <taxon>Tracheophyta</taxon>
        <taxon>Spermatophyta</taxon>
        <taxon>Magnoliopsida</taxon>
        <taxon>eudicotyledons</taxon>
        <taxon>Gunneridae</taxon>
        <taxon>Pentapetalae</taxon>
        <taxon>asterids</taxon>
        <taxon>lamiids</taxon>
        <taxon>Solanales</taxon>
        <taxon>Convolvulaceae</taxon>
        <taxon>Cuscuteae</taxon>
        <taxon>Cuscuta</taxon>
        <taxon>Cuscuta subgen. Grammica</taxon>
        <taxon>Cuscuta sect. Cleistogrammica</taxon>
    </lineage>
</organism>